<dbReference type="GO" id="GO:0071555">
    <property type="term" value="P:cell wall organization"/>
    <property type="evidence" value="ECO:0007669"/>
    <property type="project" value="TreeGrafter"/>
</dbReference>
<dbReference type="InterPro" id="IPR017853">
    <property type="entry name" value="GH"/>
</dbReference>
<sequence length="419" mass="44587">MKAGFFNIVAFSLISLAAAQPHGHKHHHEKRDVVTVTNYVTAQQPEAVIYYDHKGNVAFTSYLNGPGPTAAPTAPQAPVPSAPTPVAEPATTPTPDPSEGHIAPSPPAAPVIPPPPAPPPADKDGNIPKPVPTGDSNGFISWPKPKPHPQPPVSNKGLGISYSAYVNRGHIIGDCKTKDEVREDIEKLSSYAFVRVYGTDCDQLSKVLAATRPLGMKVFAGVYDLKSVSEETQELIDAVNAAEGGWDNIDTVSIGNEDINRGAATVSAVISATNSARGQLRAAGWTGPIVHVETFNQYLANPEICAISDYAAANCHAFFDPTVRAEFAGEYVWGQALRVALACGGKPVTITESGWPWNGETDGLAVPSRENQEKAVASLKRVFKSNLVLFSAFNDPWKVDQPGTFNAEKYWGFLGDGAS</sequence>
<feature type="chain" id="PRO_5026173221" evidence="5">
    <location>
        <begin position="20"/>
        <end position="419"/>
    </location>
</feature>
<evidence type="ECO:0000313" key="7">
    <source>
        <dbReference type="Proteomes" id="UP000800041"/>
    </source>
</evidence>
<dbReference type="GO" id="GO:0009277">
    <property type="term" value="C:fungal-type cell wall"/>
    <property type="evidence" value="ECO:0007669"/>
    <property type="project" value="TreeGrafter"/>
</dbReference>
<keyword evidence="7" id="KW-1185">Reference proteome</keyword>
<dbReference type="GO" id="GO:0009986">
    <property type="term" value="C:cell surface"/>
    <property type="evidence" value="ECO:0007669"/>
    <property type="project" value="TreeGrafter"/>
</dbReference>
<proteinExistence type="inferred from homology"/>
<evidence type="ECO:0000256" key="3">
    <source>
        <dbReference type="ARBA" id="ARBA00022801"/>
    </source>
</evidence>
<dbReference type="GO" id="GO:0005576">
    <property type="term" value="C:extracellular region"/>
    <property type="evidence" value="ECO:0007669"/>
    <property type="project" value="TreeGrafter"/>
</dbReference>
<feature type="compositionally biased region" description="Low complexity" evidence="4">
    <location>
        <begin position="84"/>
        <end position="93"/>
    </location>
</feature>
<reference evidence="6" key="1">
    <citation type="journal article" date="2020" name="Stud. Mycol.">
        <title>101 Dothideomycetes genomes: a test case for predicting lifestyles and emergence of pathogens.</title>
        <authorList>
            <person name="Haridas S."/>
            <person name="Albert R."/>
            <person name="Binder M."/>
            <person name="Bloem J."/>
            <person name="Labutti K."/>
            <person name="Salamov A."/>
            <person name="Andreopoulos B."/>
            <person name="Baker S."/>
            <person name="Barry K."/>
            <person name="Bills G."/>
            <person name="Bluhm B."/>
            <person name="Cannon C."/>
            <person name="Castanera R."/>
            <person name="Culley D."/>
            <person name="Daum C."/>
            <person name="Ezra D."/>
            <person name="Gonzalez J."/>
            <person name="Henrissat B."/>
            <person name="Kuo A."/>
            <person name="Liang C."/>
            <person name="Lipzen A."/>
            <person name="Lutzoni F."/>
            <person name="Magnuson J."/>
            <person name="Mondo S."/>
            <person name="Nolan M."/>
            <person name="Ohm R."/>
            <person name="Pangilinan J."/>
            <person name="Park H.-J."/>
            <person name="Ramirez L."/>
            <person name="Alfaro M."/>
            <person name="Sun H."/>
            <person name="Tritt A."/>
            <person name="Yoshinaga Y."/>
            <person name="Zwiers L.-H."/>
            <person name="Turgeon B."/>
            <person name="Goodwin S."/>
            <person name="Spatafora J."/>
            <person name="Crous P."/>
            <person name="Grigoriev I."/>
        </authorList>
    </citation>
    <scope>NUCLEOTIDE SEQUENCE</scope>
    <source>
        <strain evidence="6">CBS 113979</strain>
    </source>
</reference>
<keyword evidence="3 6" id="KW-0378">Hydrolase</keyword>
<dbReference type="Proteomes" id="UP000800041">
    <property type="component" value="Unassembled WGS sequence"/>
</dbReference>
<dbReference type="AlphaFoldDB" id="A0A6G1H315"/>
<dbReference type="SUPFAM" id="SSF51445">
    <property type="entry name" value="(Trans)glycosidases"/>
    <property type="match status" value="1"/>
</dbReference>
<dbReference type="PANTHER" id="PTHR16631">
    <property type="entry name" value="GLUCAN 1,3-BETA-GLUCOSIDASE"/>
    <property type="match status" value="1"/>
</dbReference>
<feature type="signal peptide" evidence="5">
    <location>
        <begin position="1"/>
        <end position="19"/>
    </location>
</feature>
<evidence type="ECO:0000256" key="4">
    <source>
        <dbReference type="SAM" id="MobiDB-lite"/>
    </source>
</evidence>
<evidence type="ECO:0000313" key="6">
    <source>
        <dbReference type="EMBL" id="KAF1987601.1"/>
    </source>
</evidence>
<accession>A0A6G1H315</accession>
<feature type="compositionally biased region" description="Pro residues" evidence="4">
    <location>
        <begin position="104"/>
        <end position="120"/>
    </location>
</feature>
<feature type="region of interest" description="Disordered" evidence="4">
    <location>
        <begin position="68"/>
        <end position="156"/>
    </location>
</feature>
<dbReference type="GO" id="GO:0042973">
    <property type="term" value="F:glucan endo-1,3-beta-D-glucosidase activity"/>
    <property type="evidence" value="ECO:0007669"/>
    <property type="project" value="TreeGrafter"/>
</dbReference>
<dbReference type="InterPro" id="IPR050732">
    <property type="entry name" value="Beta-glucan_modifiers"/>
</dbReference>
<dbReference type="EMBL" id="ML977151">
    <property type="protein sequence ID" value="KAF1987601.1"/>
    <property type="molecule type" value="Genomic_DNA"/>
</dbReference>
<comment type="similarity">
    <text evidence="2">Belongs to the glycosyl hydrolase 17 family.</text>
</comment>
<organism evidence="6 7">
    <name type="scientific">Aulographum hederae CBS 113979</name>
    <dbReference type="NCBI Taxonomy" id="1176131"/>
    <lineage>
        <taxon>Eukaryota</taxon>
        <taxon>Fungi</taxon>
        <taxon>Dikarya</taxon>
        <taxon>Ascomycota</taxon>
        <taxon>Pezizomycotina</taxon>
        <taxon>Dothideomycetes</taxon>
        <taxon>Pleosporomycetidae</taxon>
        <taxon>Aulographales</taxon>
        <taxon>Aulographaceae</taxon>
    </lineage>
</organism>
<evidence type="ECO:0000256" key="1">
    <source>
        <dbReference type="ARBA" id="ARBA00004196"/>
    </source>
</evidence>
<comment type="subcellular location">
    <subcellularLocation>
        <location evidence="1">Cell envelope</location>
    </subcellularLocation>
</comment>
<dbReference type="OrthoDB" id="941679at2759"/>
<gene>
    <name evidence="6" type="ORF">K402DRAFT_42239</name>
</gene>
<evidence type="ECO:0000256" key="2">
    <source>
        <dbReference type="ARBA" id="ARBA00008773"/>
    </source>
</evidence>
<dbReference type="Gene3D" id="3.20.20.80">
    <property type="entry name" value="Glycosidases"/>
    <property type="match status" value="1"/>
</dbReference>
<name>A0A6G1H315_9PEZI</name>
<keyword evidence="5" id="KW-0732">Signal</keyword>
<dbReference type="PANTHER" id="PTHR16631:SF14">
    <property type="entry name" value="FAMILY 17 GLUCOSIDASE SCW10-RELATED"/>
    <property type="match status" value="1"/>
</dbReference>
<protein>
    <submittedName>
        <fullName evidence="6">Glycoside hydrolase family 17 protein</fullName>
    </submittedName>
</protein>
<evidence type="ECO:0000256" key="5">
    <source>
        <dbReference type="SAM" id="SignalP"/>
    </source>
</evidence>